<dbReference type="PRINTS" id="PR00035">
    <property type="entry name" value="HTHGNTR"/>
</dbReference>
<protein>
    <recommendedName>
        <fullName evidence="4">HTH gntR-type domain-containing protein</fullName>
    </recommendedName>
</protein>
<dbReference type="CDD" id="cd07377">
    <property type="entry name" value="WHTH_GntR"/>
    <property type="match status" value="1"/>
</dbReference>
<keyword evidence="3" id="KW-0804">Transcription</keyword>
<dbReference type="EMBL" id="AHFB01000119">
    <property type="protein sequence ID" value="EOO26862.1"/>
    <property type="molecule type" value="Genomic_DNA"/>
</dbReference>
<dbReference type="SMART" id="SM00345">
    <property type="entry name" value="HTH_GNTR"/>
    <property type="match status" value="1"/>
</dbReference>
<dbReference type="Pfam" id="PF07729">
    <property type="entry name" value="FCD"/>
    <property type="match status" value="1"/>
</dbReference>
<feature type="domain" description="HTH gntR-type" evidence="4">
    <location>
        <begin position="7"/>
        <end position="75"/>
    </location>
</feature>
<dbReference type="PANTHER" id="PTHR43537">
    <property type="entry name" value="TRANSCRIPTIONAL REGULATOR, GNTR FAMILY"/>
    <property type="match status" value="1"/>
</dbReference>
<dbReference type="InterPro" id="IPR000524">
    <property type="entry name" value="Tscrpt_reg_HTH_GntR"/>
</dbReference>
<sequence>MQKPKRTSLVDQVVEQVQFYIESHTWPIGTKLPSEQELVEQLGVSRNTIREAMKALVHIGLLEVKQGDGTYVRNYTGFNTSFQRRLKKEKIEEILEVRYALEMQATKLAVMKRTDKDIQLLQECLSKRDLARKEGKDIALFIQKDAEFHMAVVGASHNQILVDLYKSILESVQESIGGLMGNINQ</sequence>
<evidence type="ECO:0000256" key="3">
    <source>
        <dbReference type="ARBA" id="ARBA00023163"/>
    </source>
</evidence>
<dbReference type="SUPFAM" id="SSF46785">
    <property type="entry name" value="Winged helix' DNA-binding domain"/>
    <property type="match status" value="1"/>
</dbReference>
<accession>A0A9W5PL80</accession>
<dbReference type="PANTHER" id="PTHR43537:SF47">
    <property type="entry name" value="REGULATORY PROTEIN GNTR HTH"/>
    <property type="match status" value="1"/>
</dbReference>
<gene>
    <name evidence="5" type="ORF">IIU_05984</name>
</gene>
<dbReference type="GO" id="GO:0003677">
    <property type="term" value="F:DNA binding"/>
    <property type="evidence" value="ECO:0007669"/>
    <property type="project" value="UniProtKB-KW"/>
</dbReference>
<dbReference type="RefSeq" id="WP_016111932.1">
    <property type="nucleotide sequence ID" value="NZ_KB976193.1"/>
</dbReference>
<organism evidence="5 6">
    <name type="scientific">Bacillus cereus VD133</name>
    <dbReference type="NCBI Taxonomy" id="1053233"/>
    <lineage>
        <taxon>Bacteria</taxon>
        <taxon>Bacillati</taxon>
        <taxon>Bacillota</taxon>
        <taxon>Bacilli</taxon>
        <taxon>Bacillales</taxon>
        <taxon>Bacillaceae</taxon>
        <taxon>Bacillus</taxon>
        <taxon>Bacillus cereus group</taxon>
    </lineage>
</organism>
<evidence type="ECO:0000256" key="2">
    <source>
        <dbReference type="ARBA" id="ARBA00023125"/>
    </source>
</evidence>
<comment type="caution">
    <text evidence="5">The sequence shown here is derived from an EMBL/GenBank/DDBJ whole genome shotgun (WGS) entry which is preliminary data.</text>
</comment>
<dbReference type="Pfam" id="PF00392">
    <property type="entry name" value="GntR"/>
    <property type="match status" value="1"/>
</dbReference>
<dbReference type="SMART" id="SM00895">
    <property type="entry name" value="FCD"/>
    <property type="match status" value="1"/>
</dbReference>
<evidence type="ECO:0000313" key="5">
    <source>
        <dbReference type="EMBL" id="EOO26862.1"/>
    </source>
</evidence>
<dbReference type="InterPro" id="IPR008920">
    <property type="entry name" value="TF_FadR/GntR_C"/>
</dbReference>
<dbReference type="Proteomes" id="UP000014018">
    <property type="component" value="Unassembled WGS sequence"/>
</dbReference>
<reference evidence="5 6" key="1">
    <citation type="submission" date="2012-12" db="EMBL/GenBank/DDBJ databases">
        <title>The Genome Sequence of Bacillus cereus VD133.</title>
        <authorList>
            <consortium name="The Broad Institute Genome Sequencing Platform"/>
            <consortium name="The Broad Institute Genome Sequencing Center for Infectious Disease"/>
            <person name="Feldgarden M."/>
            <person name="Van der Auwera G.A."/>
            <person name="Mahillon J."/>
            <person name="Duprez V."/>
            <person name="Timmery S."/>
            <person name="Mattelet C."/>
            <person name="Dierick K."/>
            <person name="Sun M."/>
            <person name="Yu Z."/>
            <person name="Zhu L."/>
            <person name="Hu X."/>
            <person name="Shank E.B."/>
            <person name="Swiecicka I."/>
            <person name="Hansen B.M."/>
            <person name="Andrup L."/>
            <person name="Walker B."/>
            <person name="Young S.K."/>
            <person name="Zeng Q."/>
            <person name="Gargeya S."/>
            <person name="Fitzgerald M."/>
            <person name="Haas B."/>
            <person name="Abouelleil A."/>
            <person name="Alvarado L."/>
            <person name="Arachchi H.M."/>
            <person name="Berlin A.M."/>
            <person name="Chapman S.B."/>
            <person name="Dewar J."/>
            <person name="Goldberg J."/>
            <person name="Griggs A."/>
            <person name="Gujja S."/>
            <person name="Hansen M."/>
            <person name="Howarth C."/>
            <person name="Imamovic A."/>
            <person name="Larimer J."/>
            <person name="McCowan C."/>
            <person name="Murphy C."/>
            <person name="Neiman D."/>
            <person name="Pearson M."/>
            <person name="Priest M."/>
            <person name="Roberts A."/>
            <person name="Saif S."/>
            <person name="Shea T."/>
            <person name="Sisk P."/>
            <person name="Sykes S."/>
            <person name="Wortman J."/>
            <person name="Nusbaum C."/>
            <person name="Birren B."/>
        </authorList>
    </citation>
    <scope>NUCLEOTIDE SEQUENCE [LARGE SCALE GENOMIC DNA]</scope>
    <source>
        <strain evidence="5 6">VD133</strain>
    </source>
</reference>
<dbReference type="InterPro" id="IPR011711">
    <property type="entry name" value="GntR_C"/>
</dbReference>
<dbReference type="GO" id="GO:0003700">
    <property type="term" value="F:DNA-binding transcription factor activity"/>
    <property type="evidence" value="ECO:0007669"/>
    <property type="project" value="InterPro"/>
</dbReference>
<dbReference type="Gene3D" id="1.20.120.530">
    <property type="entry name" value="GntR ligand-binding domain-like"/>
    <property type="match status" value="1"/>
</dbReference>
<name>A0A9W5PL80_BACCE</name>
<dbReference type="InterPro" id="IPR036388">
    <property type="entry name" value="WH-like_DNA-bd_sf"/>
</dbReference>
<evidence type="ECO:0000259" key="4">
    <source>
        <dbReference type="PROSITE" id="PS50949"/>
    </source>
</evidence>
<dbReference type="SUPFAM" id="SSF48008">
    <property type="entry name" value="GntR ligand-binding domain-like"/>
    <property type="match status" value="1"/>
</dbReference>
<keyword evidence="1" id="KW-0805">Transcription regulation</keyword>
<dbReference type="InterPro" id="IPR036390">
    <property type="entry name" value="WH_DNA-bd_sf"/>
</dbReference>
<evidence type="ECO:0000256" key="1">
    <source>
        <dbReference type="ARBA" id="ARBA00023015"/>
    </source>
</evidence>
<dbReference type="PROSITE" id="PS50949">
    <property type="entry name" value="HTH_GNTR"/>
    <property type="match status" value="1"/>
</dbReference>
<evidence type="ECO:0000313" key="6">
    <source>
        <dbReference type="Proteomes" id="UP000014018"/>
    </source>
</evidence>
<dbReference type="Gene3D" id="1.10.10.10">
    <property type="entry name" value="Winged helix-like DNA-binding domain superfamily/Winged helix DNA-binding domain"/>
    <property type="match status" value="1"/>
</dbReference>
<feature type="non-terminal residue" evidence="5">
    <location>
        <position position="185"/>
    </location>
</feature>
<dbReference type="AlphaFoldDB" id="A0A9W5PL80"/>
<keyword evidence="2" id="KW-0238">DNA-binding</keyword>
<proteinExistence type="predicted"/>